<dbReference type="Pfam" id="PF13731">
    <property type="entry name" value="WxL"/>
    <property type="match status" value="1"/>
</dbReference>
<evidence type="ECO:0000313" key="3">
    <source>
        <dbReference type="EMBL" id="KRO16892.1"/>
    </source>
</evidence>
<organism evidence="3 4">
    <name type="scientific">Lacticaseibacillus saniviri JCM 17471 = DSM 24301</name>
    <dbReference type="NCBI Taxonomy" id="1293598"/>
    <lineage>
        <taxon>Bacteria</taxon>
        <taxon>Bacillati</taxon>
        <taxon>Bacillota</taxon>
        <taxon>Bacilli</taxon>
        <taxon>Lactobacillales</taxon>
        <taxon>Lactobacillaceae</taxon>
        <taxon>Lacticaseibacillus</taxon>
    </lineage>
</organism>
<proteinExistence type="predicted"/>
<evidence type="ECO:0000259" key="2">
    <source>
        <dbReference type="Pfam" id="PF13731"/>
    </source>
</evidence>
<dbReference type="Proteomes" id="UP000050969">
    <property type="component" value="Unassembled WGS sequence"/>
</dbReference>
<dbReference type="AlphaFoldDB" id="A0A0R2MVG9"/>
<keyword evidence="4" id="KW-1185">Reference proteome</keyword>
<reference evidence="3 4" key="1">
    <citation type="journal article" date="2015" name="Genome Announc.">
        <title>Expanding the biotechnology potential of lactobacilli through comparative genomics of 213 strains and associated genera.</title>
        <authorList>
            <person name="Sun Z."/>
            <person name="Harris H.M."/>
            <person name="McCann A."/>
            <person name="Guo C."/>
            <person name="Argimon S."/>
            <person name="Zhang W."/>
            <person name="Yang X."/>
            <person name="Jeffery I.B."/>
            <person name="Cooney J.C."/>
            <person name="Kagawa T.F."/>
            <person name="Liu W."/>
            <person name="Song Y."/>
            <person name="Salvetti E."/>
            <person name="Wrobel A."/>
            <person name="Rasinkangas P."/>
            <person name="Parkhill J."/>
            <person name="Rea M.C."/>
            <person name="O'Sullivan O."/>
            <person name="Ritari J."/>
            <person name="Douillard F.P."/>
            <person name="Paul Ross R."/>
            <person name="Yang R."/>
            <person name="Briner A.E."/>
            <person name="Felis G.E."/>
            <person name="de Vos W.M."/>
            <person name="Barrangou R."/>
            <person name="Klaenhammer T.R."/>
            <person name="Caufield P.W."/>
            <person name="Cui Y."/>
            <person name="Zhang H."/>
            <person name="O'Toole P.W."/>
        </authorList>
    </citation>
    <scope>NUCLEOTIDE SEQUENCE [LARGE SCALE GENOMIC DNA]</scope>
    <source>
        <strain evidence="3 4">DSM 24301</strain>
    </source>
</reference>
<dbReference type="InterPro" id="IPR027994">
    <property type="entry name" value="WxL_dom"/>
</dbReference>
<gene>
    <name evidence="3" type="ORF">IV56_GL000578</name>
</gene>
<dbReference type="PATRIC" id="fig|1293598.4.peg.620"/>
<accession>A0A0R2MVG9</accession>
<feature type="compositionally biased region" description="Polar residues" evidence="1">
    <location>
        <begin position="160"/>
        <end position="169"/>
    </location>
</feature>
<dbReference type="RefSeq" id="WP_225426420.1">
    <property type="nucleotide sequence ID" value="NZ_JQCE01000027.1"/>
</dbReference>
<comment type="caution">
    <text evidence="3">The sequence shown here is derived from an EMBL/GenBank/DDBJ whole genome shotgun (WGS) entry which is preliminary data.</text>
</comment>
<sequence>MNVDEGQPAQSNANLTLVDGGLQVTASKNFNFAPRPMNSAPFMVFSDALSLQPSYADAASAPDRMVTVTNRTTSSGWTLSAQLSQFEYRPDADSSWKAFNGIDSLDLKQATVYQGGLVNVNSNGSPGEFIPMSQDLTNGPNSLTAASLVPAKEGNPPTQPSDSTETDYQPTFGQETKIWQADPGKGDNAWSLVFDTNDAMRLEFPTANQQVGDYHALIRWIATVGVD</sequence>
<protein>
    <recommendedName>
        <fullName evidence="2">WxL domain-containing protein</fullName>
    </recommendedName>
</protein>
<evidence type="ECO:0000256" key="1">
    <source>
        <dbReference type="SAM" id="MobiDB-lite"/>
    </source>
</evidence>
<name>A0A0R2MVG9_9LACO</name>
<dbReference type="STRING" id="1293598.IV56_GL000578"/>
<evidence type="ECO:0000313" key="4">
    <source>
        <dbReference type="Proteomes" id="UP000050969"/>
    </source>
</evidence>
<dbReference type="EMBL" id="JQCE01000027">
    <property type="protein sequence ID" value="KRO16892.1"/>
    <property type="molecule type" value="Genomic_DNA"/>
</dbReference>
<feature type="domain" description="WxL" evidence="2">
    <location>
        <begin position="16"/>
        <end position="221"/>
    </location>
</feature>
<feature type="region of interest" description="Disordered" evidence="1">
    <location>
        <begin position="140"/>
        <end position="169"/>
    </location>
</feature>